<protein>
    <submittedName>
        <fullName evidence="4">Carboxylate--amine ligase</fullName>
    </submittedName>
</protein>
<evidence type="ECO:0000256" key="1">
    <source>
        <dbReference type="ARBA" id="ARBA00022598"/>
    </source>
</evidence>
<evidence type="ECO:0000256" key="2">
    <source>
        <dbReference type="PROSITE-ProRule" id="PRU00409"/>
    </source>
</evidence>
<dbReference type="RefSeq" id="WP_121520361.1">
    <property type="nucleotide sequence ID" value="NZ_RCHR01000001.1"/>
</dbReference>
<evidence type="ECO:0000313" key="5">
    <source>
        <dbReference type="Proteomes" id="UP000270219"/>
    </source>
</evidence>
<keyword evidence="2" id="KW-0547">Nucleotide-binding</keyword>
<dbReference type="Proteomes" id="UP000270219">
    <property type="component" value="Unassembled WGS sequence"/>
</dbReference>
<dbReference type="SUPFAM" id="SSF56059">
    <property type="entry name" value="Glutathione synthetase ATP-binding domain-like"/>
    <property type="match status" value="1"/>
</dbReference>
<dbReference type="EMBL" id="RCHR01000001">
    <property type="protein sequence ID" value="RLL47811.1"/>
    <property type="molecule type" value="Genomic_DNA"/>
</dbReference>
<keyword evidence="1 4" id="KW-0436">Ligase</keyword>
<dbReference type="InterPro" id="IPR011095">
    <property type="entry name" value="Dala_Dala_lig_C"/>
</dbReference>
<evidence type="ECO:0000259" key="3">
    <source>
        <dbReference type="PROSITE" id="PS50975"/>
    </source>
</evidence>
<keyword evidence="2" id="KW-0067">ATP-binding</keyword>
<dbReference type="InterPro" id="IPR013815">
    <property type="entry name" value="ATP_grasp_subdomain_1"/>
</dbReference>
<dbReference type="PROSITE" id="PS50975">
    <property type="entry name" value="ATP_GRASP"/>
    <property type="match status" value="1"/>
</dbReference>
<dbReference type="Gene3D" id="3.30.470.20">
    <property type="entry name" value="ATP-grasp fold, B domain"/>
    <property type="match status" value="1"/>
</dbReference>
<evidence type="ECO:0000313" key="4">
    <source>
        <dbReference type="EMBL" id="RLL47811.1"/>
    </source>
</evidence>
<reference evidence="4 5" key="1">
    <citation type="submission" date="2018-10" db="EMBL/GenBank/DDBJ databases">
        <title>Oceanobacillus sp. YLB-02 draft genome.</title>
        <authorList>
            <person name="Yu L."/>
        </authorList>
    </citation>
    <scope>NUCLEOTIDE SEQUENCE [LARGE SCALE GENOMIC DNA]</scope>
    <source>
        <strain evidence="4 5">YLB-02</strain>
    </source>
</reference>
<dbReference type="Pfam" id="PF07478">
    <property type="entry name" value="Dala_Dala_lig_C"/>
    <property type="match status" value="1"/>
</dbReference>
<dbReference type="InterPro" id="IPR011761">
    <property type="entry name" value="ATP-grasp"/>
</dbReference>
<dbReference type="InterPro" id="IPR005479">
    <property type="entry name" value="CPAse_ATP-bd"/>
</dbReference>
<proteinExistence type="predicted"/>
<dbReference type="GO" id="GO:0008716">
    <property type="term" value="F:D-alanine-D-alanine ligase activity"/>
    <property type="evidence" value="ECO:0007669"/>
    <property type="project" value="InterPro"/>
</dbReference>
<dbReference type="PROSITE" id="PS00867">
    <property type="entry name" value="CPSASE_2"/>
    <property type="match status" value="1"/>
</dbReference>
<dbReference type="OrthoDB" id="5420347at2"/>
<dbReference type="GO" id="GO:0005524">
    <property type="term" value="F:ATP binding"/>
    <property type="evidence" value="ECO:0007669"/>
    <property type="project" value="UniProtKB-UniRule"/>
</dbReference>
<keyword evidence="5" id="KW-1185">Reference proteome</keyword>
<dbReference type="AlphaFoldDB" id="A0A498DA19"/>
<accession>A0A498DA19</accession>
<feature type="domain" description="ATP-grasp" evidence="3">
    <location>
        <begin position="122"/>
        <end position="314"/>
    </location>
</feature>
<sequence length="394" mass="46076">MNNKAVILGNNYYIGLSTIRCLGSQGIHTVAMDYSDEERYGVRSKYCKEQVIVPHYKKEKEQFIGALINYAKKQEMKPVLIPCHDSYVEVIDEYLPDLKEYYLIPQTEQGLYTRIMNKDKLHQLAEKHGVRVPETVRVDEVDFEKKIEETIKFPCLVKPVDSPTFVSVFRKKLFKVNNMEELYASVEKAKEAGLEVIIQRIIPGFDDHMHTFDAYLNQESKVTHWVTCQKQRQYPINFGASVYTSQKYIPELYDIGATFLEAIGYKGFAEIEFKKDAETGNFYLIEINARITNFNQLLYKVGINFPYITYKELTGEPLEPKALTETTNRTFWYVYEDMLAIRNYLKTGQLTIKQIILSFLRPKIHAFWDRTDPKPALYYTKLMAFKAVRRVGKR</sequence>
<organism evidence="4 5">
    <name type="scientific">Oceanobacillus piezotolerans</name>
    <dbReference type="NCBI Taxonomy" id="2448030"/>
    <lineage>
        <taxon>Bacteria</taxon>
        <taxon>Bacillati</taxon>
        <taxon>Bacillota</taxon>
        <taxon>Bacilli</taxon>
        <taxon>Bacillales</taxon>
        <taxon>Bacillaceae</taxon>
        <taxon>Oceanobacillus</taxon>
    </lineage>
</organism>
<comment type="caution">
    <text evidence="4">The sequence shown here is derived from an EMBL/GenBank/DDBJ whole genome shotgun (WGS) entry which is preliminary data.</text>
</comment>
<dbReference type="Gene3D" id="3.30.1490.20">
    <property type="entry name" value="ATP-grasp fold, A domain"/>
    <property type="match status" value="1"/>
</dbReference>
<dbReference type="GO" id="GO:0046872">
    <property type="term" value="F:metal ion binding"/>
    <property type="evidence" value="ECO:0007669"/>
    <property type="project" value="InterPro"/>
</dbReference>
<gene>
    <name evidence="4" type="ORF">D8M04_00585</name>
</gene>
<name>A0A498DA19_9BACI</name>